<dbReference type="KEGG" id="wna:KA717_11335"/>
<gene>
    <name evidence="2" type="ORF">KA717_11335</name>
</gene>
<organism evidence="2">
    <name type="scientific">Woronichinia naegeliana WA131</name>
    <dbReference type="NCBI Taxonomy" id="2824559"/>
    <lineage>
        <taxon>Bacteria</taxon>
        <taxon>Bacillati</taxon>
        <taxon>Cyanobacteriota</taxon>
        <taxon>Cyanophyceae</taxon>
        <taxon>Synechococcales</taxon>
        <taxon>Coelosphaeriaceae</taxon>
        <taxon>Woronichinia</taxon>
    </lineage>
</organism>
<reference evidence="2" key="1">
    <citation type="submission" date="2021-04" db="EMBL/GenBank/DDBJ databases">
        <title>Genome sequence of Woronichinia naegeliana from Washington state freshwater lake bloom.</title>
        <authorList>
            <person name="Dreher T.W."/>
        </authorList>
    </citation>
    <scope>NUCLEOTIDE SEQUENCE</scope>
    <source>
        <strain evidence="2">WA131</strain>
    </source>
</reference>
<dbReference type="Proteomes" id="UP001065613">
    <property type="component" value="Chromosome"/>
</dbReference>
<name>A0A977L088_9CYAN</name>
<evidence type="ECO:0000313" key="2">
    <source>
        <dbReference type="EMBL" id="UXE63194.1"/>
    </source>
</evidence>
<proteinExistence type="predicted"/>
<accession>A0A977L088</accession>
<dbReference type="Pfam" id="PF08670">
    <property type="entry name" value="MEKHLA"/>
    <property type="match status" value="1"/>
</dbReference>
<evidence type="ECO:0000259" key="1">
    <source>
        <dbReference type="Pfam" id="PF08670"/>
    </source>
</evidence>
<dbReference type="EMBL" id="CP073041">
    <property type="protein sequence ID" value="UXE63194.1"/>
    <property type="molecule type" value="Genomic_DNA"/>
</dbReference>
<sequence length="160" mass="18327">MTFPEPHANNNYLLDHIVLLQSSYRKLTGKEIGNLGLQGKDLAKAIFEAPFVVLSHDTRSDPIFTYANLTAQTLFEMDWSELTTLPSRRSAELPNQEERANLLATVTRQGYIENYAGVRISKTGRRFMVQEATVWNLIDEQKKYHGQAAMFSRWQYLSSP</sequence>
<protein>
    <submittedName>
        <fullName evidence="2">MEKHLA domain-containing protein</fullName>
    </submittedName>
</protein>
<dbReference type="InterPro" id="IPR013978">
    <property type="entry name" value="MEKHLA"/>
</dbReference>
<dbReference type="AlphaFoldDB" id="A0A977L088"/>
<feature type="domain" description="MEKHLA" evidence="1">
    <location>
        <begin position="15"/>
        <end position="155"/>
    </location>
</feature>